<evidence type="ECO:0000313" key="3">
    <source>
        <dbReference type="Proteomes" id="UP000244677"/>
    </source>
</evidence>
<reference evidence="2 3" key="1">
    <citation type="submission" date="2017-04" db="EMBL/GenBank/DDBJ databases">
        <title>Complete genome sequence of Flavobacterium kingsejong AJ004.</title>
        <authorList>
            <person name="Lee P.C."/>
        </authorList>
    </citation>
    <scope>NUCLEOTIDE SEQUENCE [LARGE SCALE GENOMIC DNA]</scope>
    <source>
        <strain evidence="2 3">AJ004</strain>
    </source>
</reference>
<feature type="domain" description="SnoaL-like" evidence="1">
    <location>
        <begin position="18"/>
        <end position="112"/>
    </location>
</feature>
<protein>
    <recommendedName>
        <fullName evidence="1">SnoaL-like domain-containing protein</fullName>
    </recommendedName>
</protein>
<dbReference type="RefSeq" id="WP_108737710.1">
    <property type="nucleotide sequence ID" value="NZ_CP020919.1"/>
</dbReference>
<dbReference type="Gene3D" id="3.10.450.50">
    <property type="match status" value="1"/>
</dbReference>
<accession>A0A2S1LQY9</accession>
<name>A0A2S1LQY9_9FLAO</name>
<evidence type="ECO:0000313" key="2">
    <source>
        <dbReference type="EMBL" id="AWG26175.1"/>
    </source>
</evidence>
<sequence length="121" mass="14001">MKTPKDIVLEVYASDAIRNPEAMKNFLHPEAVVEWNSSKGFLKLDYELVIEMTGELERSYLNSRAEIHHILAENNLVTVRFTHYVTAIENPGEETALAKFFIIWEIKDGQLYRGFQMSQLP</sequence>
<gene>
    <name evidence="2" type="ORF">FK004_13540</name>
</gene>
<dbReference type="OrthoDB" id="1452256at2"/>
<keyword evidence="3" id="KW-1185">Reference proteome</keyword>
<dbReference type="EMBL" id="CP020919">
    <property type="protein sequence ID" value="AWG26175.1"/>
    <property type="molecule type" value="Genomic_DNA"/>
</dbReference>
<dbReference type="SUPFAM" id="SSF54427">
    <property type="entry name" value="NTF2-like"/>
    <property type="match status" value="1"/>
</dbReference>
<evidence type="ECO:0000259" key="1">
    <source>
        <dbReference type="Pfam" id="PF12680"/>
    </source>
</evidence>
<dbReference type="AlphaFoldDB" id="A0A2S1LQY9"/>
<dbReference type="KEGG" id="fki:FK004_13540"/>
<proteinExistence type="predicted"/>
<dbReference type="InterPro" id="IPR032710">
    <property type="entry name" value="NTF2-like_dom_sf"/>
</dbReference>
<dbReference type="Proteomes" id="UP000244677">
    <property type="component" value="Chromosome"/>
</dbReference>
<dbReference type="Pfam" id="PF12680">
    <property type="entry name" value="SnoaL_2"/>
    <property type="match status" value="1"/>
</dbReference>
<organism evidence="2 3">
    <name type="scientific">Flavobacterium kingsejongi</name>
    <dbReference type="NCBI Taxonomy" id="1678728"/>
    <lineage>
        <taxon>Bacteria</taxon>
        <taxon>Pseudomonadati</taxon>
        <taxon>Bacteroidota</taxon>
        <taxon>Flavobacteriia</taxon>
        <taxon>Flavobacteriales</taxon>
        <taxon>Flavobacteriaceae</taxon>
        <taxon>Flavobacterium</taxon>
    </lineage>
</organism>
<dbReference type="InterPro" id="IPR037401">
    <property type="entry name" value="SnoaL-like"/>
</dbReference>